<dbReference type="PANTHER" id="PTHR36303:SF1">
    <property type="entry name" value="2',3'-CYCLIC-NUCLEOTIDE 2'-PHOSPHODIESTERASE"/>
    <property type="match status" value="1"/>
</dbReference>
<dbReference type="AlphaFoldDB" id="A0A1H8ANW3"/>
<reference evidence="7 8" key="1">
    <citation type="submission" date="2016-10" db="EMBL/GenBank/DDBJ databases">
        <authorList>
            <person name="de Groot N.N."/>
        </authorList>
    </citation>
    <scope>NUCLEOTIDE SEQUENCE [LARGE SCALE GENOMIC DNA]</scope>
    <source>
        <strain evidence="7 8">DSM 8423</strain>
    </source>
</reference>
<dbReference type="GO" id="GO:0046872">
    <property type="term" value="F:metal ion binding"/>
    <property type="evidence" value="ECO:0007669"/>
    <property type="project" value="UniProtKB-KW"/>
</dbReference>
<organism evidence="7 8">
    <name type="scientific">Syntrophus gentianae</name>
    <dbReference type="NCBI Taxonomy" id="43775"/>
    <lineage>
        <taxon>Bacteria</taxon>
        <taxon>Pseudomonadati</taxon>
        <taxon>Thermodesulfobacteriota</taxon>
        <taxon>Syntrophia</taxon>
        <taxon>Syntrophales</taxon>
        <taxon>Syntrophaceae</taxon>
        <taxon>Syntrophus</taxon>
    </lineage>
</organism>
<evidence type="ECO:0000256" key="4">
    <source>
        <dbReference type="ARBA" id="ARBA00061401"/>
    </source>
</evidence>
<feature type="binding site" evidence="6">
    <location>
        <position position="176"/>
    </location>
    <ligand>
        <name>Fe cation</name>
        <dbReference type="ChEBI" id="CHEBI:24875"/>
        <label>2</label>
    </ligand>
</feature>
<dbReference type="EMBL" id="FOBS01000039">
    <property type="protein sequence ID" value="SEM72415.1"/>
    <property type="molecule type" value="Genomic_DNA"/>
</dbReference>
<feature type="binding site" evidence="6">
    <location>
        <position position="39"/>
    </location>
    <ligand>
        <name>Fe cation</name>
        <dbReference type="ChEBI" id="CHEBI:24875"/>
        <label>2</label>
    </ligand>
</feature>
<dbReference type="Pfam" id="PF13277">
    <property type="entry name" value="YmdB"/>
    <property type="match status" value="1"/>
</dbReference>
<comment type="similarity">
    <text evidence="4">Belongs to the YmdB-like family.</text>
</comment>
<dbReference type="InterPro" id="IPR005235">
    <property type="entry name" value="YmdB-like"/>
</dbReference>
<feature type="binding site" evidence="6">
    <location>
        <position position="151"/>
    </location>
    <ligand>
        <name>Fe cation</name>
        <dbReference type="ChEBI" id="CHEBI:24875"/>
        <label>2</label>
    </ligand>
</feature>
<feature type="binding site" evidence="6">
    <location>
        <position position="40"/>
    </location>
    <ligand>
        <name>Fe cation</name>
        <dbReference type="ChEBI" id="CHEBI:24875"/>
        <label>1</label>
    </ligand>
</feature>
<sequence>MRILFIGDIVGKPGRRAIRELLPNIICTHDIDFIIANCENAASGFGITREIVDELYRSSIDVLTSGNHIWDKKEIRDFVEDYEYLLRPANYPEGTPGWGRVLFTTQAGINVGILNLAGRVFMQPIDCPFRTAEKELAAFAGKANIIVVDMHAEATSEKKALGWYLDGRVSAVLGTHTHVQTADEEILPGGTAYISDAGMTGPFDSVIGVKKDVVIEKFLYQIPNRFDVAKGDVRLQGVMFDVNEKDGKCSRIQRLSVRLDS</sequence>
<dbReference type="NCBIfam" id="TIGR00282">
    <property type="entry name" value="TIGR00282 family metallophosphoesterase"/>
    <property type="match status" value="1"/>
</dbReference>
<evidence type="ECO:0000256" key="1">
    <source>
        <dbReference type="ARBA" id="ARBA00022723"/>
    </source>
</evidence>
<keyword evidence="8" id="KW-1185">Reference proteome</keyword>
<dbReference type="CDD" id="cd07382">
    <property type="entry name" value="MPP_DR1281"/>
    <property type="match status" value="1"/>
</dbReference>
<evidence type="ECO:0000256" key="2">
    <source>
        <dbReference type="ARBA" id="ARBA00022801"/>
    </source>
</evidence>
<feature type="active site" description="Proton donor" evidence="5">
    <location>
        <position position="68"/>
    </location>
</feature>
<dbReference type="FunFam" id="3.60.21.10:FF:000016">
    <property type="entry name" value="Putative metallophosphoesterase"/>
    <property type="match status" value="1"/>
</dbReference>
<evidence type="ECO:0000313" key="8">
    <source>
        <dbReference type="Proteomes" id="UP000198744"/>
    </source>
</evidence>
<dbReference type="STRING" id="43775.SAMN04489760_1395"/>
<evidence type="ECO:0008006" key="9">
    <source>
        <dbReference type="Google" id="ProtNLM"/>
    </source>
</evidence>
<feature type="binding site" evidence="6">
    <location>
        <position position="8"/>
    </location>
    <ligand>
        <name>Fe cation</name>
        <dbReference type="ChEBI" id="CHEBI:24875"/>
        <label>1</label>
    </ligand>
</feature>
<dbReference type="Proteomes" id="UP000198744">
    <property type="component" value="Unassembled WGS sequence"/>
</dbReference>
<dbReference type="SUPFAM" id="SSF56300">
    <property type="entry name" value="Metallo-dependent phosphatases"/>
    <property type="match status" value="1"/>
</dbReference>
<dbReference type="Gene3D" id="3.60.21.10">
    <property type="match status" value="1"/>
</dbReference>
<dbReference type="RefSeq" id="WP_093884716.1">
    <property type="nucleotide sequence ID" value="NZ_FOBS01000039.1"/>
</dbReference>
<evidence type="ECO:0000256" key="6">
    <source>
        <dbReference type="PIRSR" id="PIRSR004789-51"/>
    </source>
</evidence>
<dbReference type="GO" id="GO:0004113">
    <property type="term" value="F:2',3'-cyclic-nucleotide 3'-phosphodiesterase activity"/>
    <property type="evidence" value="ECO:0007669"/>
    <property type="project" value="TreeGrafter"/>
</dbReference>
<dbReference type="InterPro" id="IPR029052">
    <property type="entry name" value="Metallo-depent_PP-like"/>
</dbReference>
<dbReference type="PANTHER" id="PTHR36303">
    <property type="entry name" value="2',3'-CYCLIC-NUCLEOTIDE 2'-PHOSPHODIESTERASE"/>
    <property type="match status" value="1"/>
</dbReference>
<feature type="binding site" evidence="6">
    <location>
        <position position="178"/>
    </location>
    <ligand>
        <name>Fe cation</name>
        <dbReference type="ChEBI" id="CHEBI:24875"/>
        <label>1</label>
    </ligand>
</feature>
<feature type="binding site" evidence="6">
    <location>
        <position position="67"/>
    </location>
    <ligand>
        <name>Fe cation</name>
        <dbReference type="ChEBI" id="CHEBI:24875"/>
        <label>2</label>
    </ligand>
</feature>
<gene>
    <name evidence="7" type="ORF">SAMN04489760_1395</name>
</gene>
<dbReference type="PIRSF" id="PIRSF004789">
    <property type="entry name" value="DR1281"/>
    <property type="match status" value="1"/>
</dbReference>
<proteinExistence type="inferred from homology"/>
<keyword evidence="2" id="KW-0378">Hydrolase</keyword>
<accession>A0A1H8ANW3</accession>
<keyword evidence="1 6" id="KW-0479">Metal-binding</keyword>
<evidence type="ECO:0000256" key="3">
    <source>
        <dbReference type="ARBA" id="ARBA00023004"/>
    </source>
</evidence>
<protein>
    <recommendedName>
        <fullName evidence="9">TIGR00282 family metallophosphoesterase</fullName>
    </recommendedName>
</protein>
<evidence type="ECO:0000256" key="5">
    <source>
        <dbReference type="PIRSR" id="PIRSR004789-50"/>
    </source>
</evidence>
<feature type="binding site" evidence="6">
    <location>
        <position position="39"/>
    </location>
    <ligand>
        <name>Fe cation</name>
        <dbReference type="ChEBI" id="CHEBI:24875"/>
        <label>1</label>
    </ligand>
</feature>
<keyword evidence="3" id="KW-0408">Iron</keyword>
<dbReference type="OrthoDB" id="9801109at2"/>
<name>A0A1H8ANW3_9BACT</name>
<evidence type="ECO:0000313" key="7">
    <source>
        <dbReference type="EMBL" id="SEM72415.1"/>
    </source>
</evidence>